<feature type="domain" description="HAMP" evidence="16">
    <location>
        <begin position="81"/>
        <end position="133"/>
    </location>
</feature>
<dbReference type="InterPro" id="IPR050398">
    <property type="entry name" value="HssS/ArlS-like"/>
</dbReference>
<dbReference type="Gene3D" id="6.10.340.10">
    <property type="match status" value="1"/>
</dbReference>
<evidence type="ECO:0000256" key="5">
    <source>
        <dbReference type="ARBA" id="ARBA00022553"/>
    </source>
</evidence>
<dbReference type="SUPFAM" id="SSF55874">
    <property type="entry name" value="ATPase domain of HSP90 chaperone/DNA topoisomerase II/histidine kinase"/>
    <property type="match status" value="1"/>
</dbReference>
<evidence type="ECO:0000256" key="14">
    <source>
        <dbReference type="SAM" id="Phobius"/>
    </source>
</evidence>
<protein>
    <recommendedName>
        <fullName evidence="3">histidine kinase</fullName>
        <ecNumber evidence="3">2.7.13.3</ecNumber>
    </recommendedName>
</protein>
<dbReference type="RefSeq" id="WP_212967286.1">
    <property type="nucleotide sequence ID" value="NZ_BORB01000046.1"/>
</dbReference>
<dbReference type="InterPro" id="IPR036097">
    <property type="entry name" value="HisK_dim/P_sf"/>
</dbReference>
<dbReference type="EC" id="2.7.13.3" evidence="3"/>
<evidence type="ECO:0000256" key="2">
    <source>
        <dbReference type="ARBA" id="ARBA00004651"/>
    </source>
</evidence>
<keyword evidence="6" id="KW-0808">Transferase</keyword>
<dbReference type="InterPro" id="IPR003661">
    <property type="entry name" value="HisK_dim/P_dom"/>
</dbReference>
<dbReference type="CDD" id="cd00082">
    <property type="entry name" value="HisKA"/>
    <property type="match status" value="1"/>
</dbReference>
<dbReference type="SMART" id="SM00304">
    <property type="entry name" value="HAMP"/>
    <property type="match status" value="1"/>
</dbReference>
<evidence type="ECO:0000256" key="3">
    <source>
        <dbReference type="ARBA" id="ARBA00012438"/>
    </source>
</evidence>
<evidence type="ECO:0000256" key="10">
    <source>
        <dbReference type="ARBA" id="ARBA00022840"/>
    </source>
</evidence>
<dbReference type="InterPro" id="IPR005467">
    <property type="entry name" value="His_kinase_dom"/>
</dbReference>
<evidence type="ECO:0000256" key="8">
    <source>
        <dbReference type="ARBA" id="ARBA00022741"/>
    </source>
</evidence>
<evidence type="ECO:0000256" key="1">
    <source>
        <dbReference type="ARBA" id="ARBA00000085"/>
    </source>
</evidence>
<evidence type="ECO:0000313" key="18">
    <source>
        <dbReference type="Proteomes" id="UP000679950"/>
    </source>
</evidence>
<dbReference type="SUPFAM" id="SSF47384">
    <property type="entry name" value="Homodimeric domain of signal transducing histidine kinase"/>
    <property type="match status" value="1"/>
</dbReference>
<dbReference type="GO" id="GO:0016301">
    <property type="term" value="F:kinase activity"/>
    <property type="evidence" value="ECO:0007669"/>
    <property type="project" value="UniProtKB-KW"/>
</dbReference>
<dbReference type="InterPro" id="IPR036890">
    <property type="entry name" value="HATPase_C_sf"/>
</dbReference>
<evidence type="ECO:0000256" key="9">
    <source>
        <dbReference type="ARBA" id="ARBA00022777"/>
    </source>
</evidence>
<comment type="caution">
    <text evidence="17">The sequence shown here is derived from an EMBL/GenBank/DDBJ whole genome shotgun (WGS) entry which is preliminary data.</text>
</comment>
<dbReference type="InterPro" id="IPR003594">
    <property type="entry name" value="HATPase_dom"/>
</dbReference>
<dbReference type="EMBL" id="BORB01000046">
    <property type="protein sequence ID" value="GIN59487.1"/>
    <property type="molecule type" value="Genomic_DNA"/>
</dbReference>
<keyword evidence="4" id="KW-1003">Cell membrane</keyword>
<dbReference type="SMART" id="SM00387">
    <property type="entry name" value="HATPase_c"/>
    <property type="match status" value="1"/>
</dbReference>
<dbReference type="InterPro" id="IPR003660">
    <property type="entry name" value="HAMP_dom"/>
</dbReference>
<dbReference type="InterPro" id="IPR004358">
    <property type="entry name" value="Sig_transdc_His_kin-like_C"/>
</dbReference>
<evidence type="ECO:0000256" key="12">
    <source>
        <dbReference type="ARBA" id="ARBA00023012"/>
    </source>
</evidence>
<evidence type="ECO:0000313" key="17">
    <source>
        <dbReference type="EMBL" id="GIN59487.1"/>
    </source>
</evidence>
<feature type="transmembrane region" description="Helical" evidence="14">
    <location>
        <begin position="61"/>
        <end position="79"/>
    </location>
</feature>
<dbReference type="PANTHER" id="PTHR45528:SF1">
    <property type="entry name" value="SENSOR HISTIDINE KINASE CPXA"/>
    <property type="match status" value="1"/>
</dbReference>
<keyword evidence="13 14" id="KW-0472">Membrane</keyword>
<name>A0ABQ4KNG6_9BACI</name>
<dbReference type="Gene3D" id="3.30.565.10">
    <property type="entry name" value="Histidine kinase-like ATPase, C-terminal domain"/>
    <property type="match status" value="1"/>
</dbReference>
<keyword evidence="9 17" id="KW-0418">Kinase</keyword>
<dbReference type="PANTHER" id="PTHR45528">
    <property type="entry name" value="SENSOR HISTIDINE KINASE CPXA"/>
    <property type="match status" value="1"/>
</dbReference>
<evidence type="ECO:0000256" key="11">
    <source>
        <dbReference type="ARBA" id="ARBA00022989"/>
    </source>
</evidence>
<keyword evidence="7 14" id="KW-0812">Transmembrane</keyword>
<sequence length="378" mass="43450">MAKFSRSFRAKMIITFGLSMFLSGTITYIIYKVLQFFYYTVVDYESPLAHFRRIIRQIGDINFFLLIFIPLSILFFFLLTRRYLTYFNKISNGIHHLANGNFSHRVEIHSNDEFRDIAQDINLASEILKQAIEKGEFSESSKNQLVVNLAHDLRTPLTSVLGYLDLILNDENLTEEQVKHFLTIAFTKSQRLESLIDELFEITRMNYGMLPIEQKYINLSDLLHQLKEELYPVFTKNNLTARMNLPPYLPIIGDGELLARVFENLLMNATRYGYDGQFVDINGFIESEEVVVQVVNYGDRIPPEDLPHLFDMLYTGDKARTQNKNSAGLGLFIAKNIVEQHNGSITVESSVTQTVFEVRLPKGSQTLRNNGDGINSNT</sequence>
<comment type="subcellular location">
    <subcellularLocation>
        <location evidence="2">Cell membrane</location>
        <topology evidence="2">Multi-pass membrane protein</topology>
    </subcellularLocation>
</comment>
<dbReference type="Pfam" id="PF00512">
    <property type="entry name" value="HisKA"/>
    <property type="match status" value="1"/>
</dbReference>
<dbReference type="Proteomes" id="UP000679950">
    <property type="component" value="Unassembled WGS sequence"/>
</dbReference>
<feature type="transmembrane region" description="Helical" evidence="14">
    <location>
        <begin position="12"/>
        <end position="31"/>
    </location>
</feature>
<reference evidence="17 18" key="1">
    <citation type="submission" date="2021-03" db="EMBL/GenBank/DDBJ databases">
        <title>Antimicrobial resistance genes in bacteria isolated from Japanese honey, and their potential for conferring macrolide and lincosamide resistance in the American foulbrood pathogen Paenibacillus larvae.</title>
        <authorList>
            <person name="Okamoto M."/>
            <person name="Kumagai M."/>
            <person name="Kanamori H."/>
            <person name="Takamatsu D."/>
        </authorList>
    </citation>
    <scope>NUCLEOTIDE SEQUENCE [LARGE SCALE GENOMIC DNA]</scope>
    <source>
        <strain evidence="17 18">J8TS2</strain>
    </source>
</reference>
<dbReference type="Pfam" id="PF02518">
    <property type="entry name" value="HATPase_c"/>
    <property type="match status" value="1"/>
</dbReference>
<keyword evidence="18" id="KW-1185">Reference proteome</keyword>
<keyword evidence="8" id="KW-0547">Nucleotide-binding</keyword>
<evidence type="ECO:0000256" key="7">
    <source>
        <dbReference type="ARBA" id="ARBA00022692"/>
    </source>
</evidence>
<evidence type="ECO:0000256" key="13">
    <source>
        <dbReference type="ARBA" id="ARBA00023136"/>
    </source>
</evidence>
<gene>
    <name evidence="17" type="primary">vanS_2</name>
    <name evidence="17" type="ORF">J8TS2_38060</name>
</gene>
<evidence type="ECO:0000259" key="16">
    <source>
        <dbReference type="PROSITE" id="PS50885"/>
    </source>
</evidence>
<dbReference type="CDD" id="cd06225">
    <property type="entry name" value="HAMP"/>
    <property type="match status" value="1"/>
</dbReference>
<comment type="catalytic activity">
    <reaction evidence="1">
        <text>ATP + protein L-histidine = ADP + protein N-phospho-L-histidine.</text>
        <dbReference type="EC" id="2.7.13.3"/>
    </reaction>
</comment>
<organism evidence="17 18">
    <name type="scientific">Lederbergia ruris</name>
    <dbReference type="NCBI Taxonomy" id="217495"/>
    <lineage>
        <taxon>Bacteria</taxon>
        <taxon>Bacillati</taxon>
        <taxon>Bacillota</taxon>
        <taxon>Bacilli</taxon>
        <taxon>Bacillales</taxon>
        <taxon>Bacillaceae</taxon>
        <taxon>Lederbergia</taxon>
    </lineage>
</organism>
<evidence type="ECO:0000256" key="4">
    <source>
        <dbReference type="ARBA" id="ARBA00022475"/>
    </source>
</evidence>
<evidence type="ECO:0000259" key="15">
    <source>
        <dbReference type="PROSITE" id="PS50109"/>
    </source>
</evidence>
<dbReference type="PROSITE" id="PS50885">
    <property type="entry name" value="HAMP"/>
    <property type="match status" value="1"/>
</dbReference>
<keyword evidence="12" id="KW-0902">Two-component regulatory system</keyword>
<dbReference type="Pfam" id="PF00672">
    <property type="entry name" value="HAMP"/>
    <property type="match status" value="1"/>
</dbReference>
<keyword evidence="10" id="KW-0067">ATP-binding</keyword>
<dbReference type="PRINTS" id="PR00344">
    <property type="entry name" value="BCTRLSENSOR"/>
</dbReference>
<accession>A0ABQ4KNG6</accession>
<proteinExistence type="predicted"/>
<keyword evidence="11 14" id="KW-1133">Transmembrane helix</keyword>
<dbReference type="Gene3D" id="1.10.287.130">
    <property type="match status" value="1"/>
</dbReference>
<evidence type="ECO:0000256" key="6">
    <source>
        <dbReference type="ARBA" id="ARBA00022679"/>
    </source>
</evidence>
<dbReference type="SMART" id="SM00388">
    <property type="entry name" value="HisKA"/>
    <property type="match status" value="1"/>
</dbReference>
<keyword evidence="5" id="KW-0597">Phosphoprotein</keyword>
<feature type="domain" description="Histidine kinase" evidence="15">
    <location>
        <begin position="148"/>
        <end position="364"/>
    </location>
</feature>
<dbReference type="PROSITE" id="PS50109">
    <property type="entry name" value="HIS_KIN"/>
    <property type="match status" value="1"/>
</dbReference>